<sequence length="643" mass="72311">MVNAELTVLIVFITFEKFSITRKTYFTMKLINLKTRKRLSFPKSVIVILLVLITVFACEVEEPIPTYTLITAVSPIEGGKIMVSPQAANYQEGVQVTLTPEPNENWVFNQWEGDGAGSTTPLQITMTSNKSITGVFVKRDYPLNIVIEGEGTVEEKIITNPSGREYPHGTTVELTPKPKEGWEFESWGGDLVGNESPKNIMVDKAKNVTVKFKEFSSYKINRLRFGQEYSSSFKNLDCTFFNPCANFHYSAGEAEYFMLPGTTPTAGPPTPSITLKKVNGKWELHKIHHDALMNQPRNFKLLNSSEFVIGDSNEHGSGPWRGNMWYGKIKSDGDVNWKKINSEADKAFYHGVTGGDLNNDGLWDFGGVPSDPEYKIFIQEQDGSFKKNNDLWKLDLIVGPPFTINFENVFGDSRDEIITADYGGGYLSDSNPYINHIGVYKINELTGRYELHFRSSEPNILPFGLGATSILVADFNKDNIMDIAVAREDTMIDKVNSIEVWLGKGDGTFYSSFSKMWKTSELQFREFDVLDADQDGYPDILLRANGGKNYWTGEINPAGDPWPDGINLNNSILINKGDGTFSAYSKRQFTYKLSEGYGSVPMKINPFLRDGKLCFLGTQPHLNDYQKDGFYDVDIIEICLDLR</sequence>
<dbReference type="InterPro" id="IPR044060">
    <property type="entry name" value="Bacterial_rp_domain"/>
</dbReference>
<dbReference type="RefSeq" id="WP_089241784.1">
    <property type="nucleotide sequence ID" value="NZ_FZOK01000013.1"/>
</dbReference>
<protein>
    <recommendedName>
        <fullName evidence="1">Bacterial repeat domain-containing protein</fullName>
    </recommendedName>
</protein>
<dbReference type="EMBL" id="FZOK01000013">
    <property type="protein sequence ID" value="SNS57822.1"/>
    <property type="molecule type" value="Genomic_DNA"/>
</dbReference>
<dbReference type="OrthoDB" id="1525027at2"/>
<accession>A0A239FNK0</accession>
<evidence type="ECO:0000259" key="1">
    <source>
        <dbReference type="Pfam" id="PF18998"/>
    </source>
</evidence>
<proteinExistence type="predicted"/>
<name>A0A239FNK0_9BACT</name>
<feature type="domain" description="Bacterial repeat" evidence="1">
    <location>
        <begin position="71"/>
        <end position="138"/>
    </location>
</feature>
<dbReference type="AlphaFoldDB" id="A0A239FNK0"/>
<organism evidence="2 3">
    <name type="scientific">Belliella buryatensis</name>
    <dbReference type="NCBI Taxonomy" id="1500549"/>
    <lineage>
        <taxon>Bacteria</taxon>
        <taxon>Pseudomonadati</taxon>
        <taxon>Bacteroidota</taxon>
        <taxon>Cytophagia</taxon>
        <taxon>Cytophagales</taxon>
        <taxon>Cyclobacteriaceae</taxon>
        <taxon>Belliella</taxon>
    </lineage>
</organism>
<feature type="domain" description="Bacterial repeat" evidence="1">
    <location>
        <begin position="142"/>
        <end position="214"/>
    </location>
</feature>
<dbReference type="Gene3D" id="2.130.10.130">
    <property type="entry name" value="Integrin alpha, N-terminal"/>
    <property type="match status" value="1"/>
</dbReference>
<dbReference type="Proteomes" id="UP000198480">
    <property type="component" value="Unassembled WGS sequence"/>
</dbReference>
<dbReference type="SUPFAM" id="SSF69318">
    <property type="entry name" value="Integrin alpha N-terminal domain"/>
    <property type="match status" value="1"/>
</dbReference>
<evidence type="ECO:0000313" key="2">
    <source>
        <dbReference type="EMBL" id="SNS57822.1"/>
    </source>
</evidence>
<reference evidence="3" key="1">
    <citation type="submission" date="2017-06" db="EMBL/GenBank/DDBJ databases">
        <authorList>
            <person name="Varghese N."/>
            <person name="Submissions S."/>
        </authorList>
    </citation>
    <scope>NUCLEOTIDE SEQUENCE [LARGE SCALE GENOMIC DNA]</scope>
    <source>
        <strain evidence="3">5C</strain>
    </source>
</reference>
<gene>
    <name evidence="2" type="ORF">SAMN06295967_11327</name>
</gene>
<keyword evidence="3" id="KW-1185">Reference proteome</keyword>
<evidence type="ECO:0000313" key="3">
    <source>
        <dbReference type="Proteomes" id="UP000198480"/>
    </source>
</evidence>
<dbReference type="Pfam" id="PF18998">
    <property type="entry name" value="Flg_new_2"/>
    <property type="match status" value="2"/>
</dbReference>
<dbReference type="InterPro" id="IPR028994">
    <property type="entry name" value="Integrin_alpha_N"/>
</dbReference>